<accession>X1K4J4</accession>
<protein>
    <submittedName>
        <fullName evidence="1">Uncharacterized protein</fullName>
    </submittedName>
</protein>
<comment type="caution">
    <text evidence="1">The sequence shown here is derived from an EMBL/GenBank/DDBJ whole genome shotgun (WGS) entry which is preliminary data.</text>
</comment>
<organism evidence="1">
    <name type="scientific">marine sediment metagenome</name>
    <dbReference type="NCBI Taxonomy" id="412755"/>
    <lineage>
        <taxon>unclassified sequences</taxon>
        <taxon>metagenomes</taxon>
        <taxon>ecological metagenomes</taxon>
    </lineage>
</organism>
<proteinExistence type="predicted"/>
<dbReference type="EMBL" id="BARV01000705">
    <property type="protein sequence ID" value="GAI01478.1"/>
    <property type="molecule type" value="Genomic_DNA"/>
</dbReference>
<dbReference type="AlphaFoldDB" id="X1K4J4"/>
<sequence length="189" mass="21915">MSQTFKVEHSLDLLLVLLFAPSHKRKGCEPIEGITRLQKLIFLLNQGKGPNSLAEIAKEYDYKADKMGPYTDSLREDLDVLISFGLVGTERLRYLISDDKDDPDYDVDDSDYKQKVKRKRVESQKFFLTEKGKEAGEELWDSLSSKDRDALREFKAFFCSLTLRQLLIFVYDKFPQFTVKSEIKKQLGL</sequence>
<name>X1K4J4_9ZZZZ</name>
<evidence type="ECO:0000313" key="1">
    <source>
        <dbReference type="EMBL" id="GAI01478.1"/>
    </source>
</evidence>
<reference evidence="1" key="1">
    <citation type="journal article" date="2014" name="Front. Microbiol.">
        <title>High frequency of phylogenetically diverse reductive dehalogenase-homologous genes in deep subseafloor sedimentary metagenomes.</title>
        <authorList>
            <person name="Kawai M."/>
            <person name="Futagami T."/>
            <person name="Toyoda A."/>
            <person name="Takaki Y."/>
            <person name="Nishi S."/>
            <person name="Hori S."/>
            <person name="Arai W."/>
            <person name="Tsubouchi T."/>
            <person name="Morono Y."/>
            <person name="Uchiyama I."/>
            <person name="Ito T."/>
            <person name="Fujiyama A."/>
            <person name="Inagaki F."/>
            <person name="Takami H."/>
        </authorList>
    </citation>
    <scope>NUCLEOTIDE SEQUENCE</scope>
    <source>
        <strain evidence="1">Expedition CK06-06</strain>
    </source>
</reference>
<gene>
    <name evidence="1" type="ORF">S06H3_02417</name>
</gene>